<feature type="domain" description="HTH cro/C1-type" evidence="1">
    <location>
        <begin position="34"/>
        <end position="81"/>
    </location>
</feature>
<sequence length="286" mass="31767">MQRDQLADFLRRRREAMRPAEVGIAEGPRRRTCGLRREEVATLAGMSVDYVVRLEQGRSSQPSVQLLGALARALRLSDDERDHLFHLAGHQPPPADGVARLARAGLIRMLDLLGDTPALVLSDLGEVLAQNQAALLLTGNHTGFSGDRRYAVYRWFTDPPARAVTPPEERERHARRLVADLRAAAGRRTGDSMVAGLVDRLQAASADFRRIWAEHEVAVRRADRKTLLHPRVGRLVLDCETLVTPDQGQQLLVLTPADAETRERLELLRVIGVEDFPAEAADPTTR</sequence>
<comment type="caution">
    <text evidence="2">The sequence shown here is derived from an EMBL/GenBank/DDBJ whole genome shotgun (WGS) entry which is preliminary data.</text>
</comment>
<dbReference type="PANTHER" id="PTHR35010:SF2">
    <property type="entry name" value="BLL4672 PROTEIN"/>
    <property type="match status" value="1"/>
</dbReference>
<proteinExistence type="predicted"/>
<evidence type="ECO:0000313" key="3">
    <source>
        <dbReference type="Proteomes" id="UP000015001"/>
    </source>
</evidence>
<reference evidence="2 3" key="1">
    <citation type="submission" date="2013-02" db="EMBL/GenBank/DDBJ databases">
        <title>Draft Genome Sequence of Streptomyces afghaniensis, Which Produces Compounds of the Julimycin B-Complex.</title>
        <authorList>
            <person name="Gruening B.A."/>
            <person name="Praeg A."/>
            <person name="Erxleben A."/>
            <person name="Guenther S."/>
            <person name="Fiedler H.-P."/>
            <person name="Goodfellow M."/>
            <person name="Mueller M."/>
        </authorList>
    </citation>
    <scope>NUCLEOTIDE SEQUENCE [LARGE SCALE GENOMIC DNA]</scope>
    <source>
        <strain evidence="2 3">772</strain>
    </source>
</reference>
<dbReference type="Gene3D" id="3.30.450.180">
    <property type="match status" value="1"/>
</dbReference>
<dbReference type="PATRIC" id="fig|1283301.3.peg.3815"/>
<dbReference type="PROSITE" id="PS50943">
    <property type="entry name" value="HTH_CROC1"/>
    <property type="match status" value="1"/>
</dbReference>
<dbReference type="Gene3D" id="1.10.260.40">
    <property type="entry name" value="lambda repressor-like DNA-binding domains"/>
    <property type="match status" value="1"/>
</dbReference>
<dbReference type="InterPro" id="IPR001387">
    <property type="entry name" value="Cro/C1-type_HTH"/>
</dbReference>
<dbReference type="EMBL" id="AOPY01001433">
    <property type="protein sequence ID" value="EPJ39114.1"/>
    <property type="molecule type" value="Genomic_DNA"/>
</dbReference>
<evidence type="ECO:0000259" key="1">
    <source>
        <dbReference type="PROSITE" id="PS50943"/>
    </source>
</evidence>
<keyword evidence="3" id="KW-1185">Reference proteome</keyword>
<organism evidence="2 3">
    <name type="scientific">Streptomyces afghaniensis 772</name>
    <dbReference type="NCBI Taxonomy" id="1283301"/>
    <lineage>
        <taxon>Bacteria</taxon>
        <taxon>Bacillati</taxon>
        <taxon>Actinomycetota</taxon>
        <taxon>Actinomycetes</taxon>
        <taxon>Kitasatosporales</taxon>
        <taxon>Streptomycetaceae</taxon>
        <taxon>Streptomyces</taxon>
    </lineage>
</organism>
<name>S4NL41_9ACTN</name>
<dbReference type="HOGENOM" id="CLU_057862_1_1_11"/>
<dbReference type="SUPFAM" id="SSF47413">
    <property type="entry name" value="lambda repressor-like DNA-binding domains"/>
    <property type="match status" value="1"/>
</dbReference>
<dbReference type="Pfam" id="PF17765">
    <property type="entry name" value="MLTR_LBD"/>
    <property type="match status" value="1"/>
</dbReference>
<gene>
    <name evidence="2" type="ORF">STAFG_3846</name>
</gene>
<dbReference type="CDD" id="cd00093">
    <property type="entry name" value="HTH_XRE"/>
    <property type="match status" value="1"/>
</dbReference>
<dbReference type="Pfam" id="PF13560">
    <property type="entry name" value="HTH_31"/>
    <property type="match status" value="1"/>
</dbReference>
<dbReference type="InterPro" id="IPR041413">
    <property type="entry name" value="MLTR_LBD"/>
</dbReference>
<dbReference type="GO" id="GO:0003677">
    <property type="term" value="F:DNA binding"/>
    <property type="evidence" value="ECO:0007669"/>
    <property type="project" value="InterPro"/>
</dbReference>
<dbReference type="InterPro" id="IPR010982">
    <property type="entry name" value="Lambda_DNA-bd_dom_sf"/>
</dbReference>
<dbReference type="SMART" id="SM00530">
    <property type="entry name" value="HTH_XRE"/>
    <property type="match status" value="1"/>
</dbReference>
<protein>
    <recommendedName>
        <fullName evidence="1">HTH cro/C1-type domain-containing protein</fullName>
    </recommendedName>
</protein>
<dbReference type="RefSeq" id="WP_020272769.1">
    <property type="nucleotide sequence ID" value="NZ_KE354187.1"/>
</dbReference>
<evidence type="ECO:0000313" key="2">
    <source>
        <dbReference type="EMBL" id="EPJ39114.1"/>
    </source>
</evidence>
<dbReference type="OrthoDB" id="3542608at2"/>
<accession>S4NL41</accession>
<dbReference type="AlphaFoldDB" id="S4NL41"/>
<dbReference type="Proteomes" id="UP000015001">
    <property type="component" value="Unassembled WGS sequence"/>
</dbReference>
<dbReference type="PANTHER" id="PTHR35010">
    <property type="entry name" value="BLL4672 PROTEIN-RELATED"/>
    <property type="match status" value="1"/>
</dbReference>